<name>A0A212KC07_9BACT</name>
<evidence type="ECO:0000256" key="2">
    <source>
        <dbReference type="ARBA" id="ARBA00023015"/>
    </source>
</evidence>
<evidence type="ECO:0000256" key="4">
    <source>
        <dbReference type="ARBA" id="ARBA00023163"/>
    </source>
</evidence>
<dbReference type="PANTHER" id="PTHR30126:SF40">
    <property type="entry name" value="HTH-TYPE TRANSCRIPTIONAL REGULATOR GLTR"/>
    <property type="match status" value="1"/>
</dbReference>
<accession>A0A212KC07</accession>
<dbReference type="SUPFAM" id="SSF46785">
    <property type="entry name" value="Winged helix' DNA-binding domain"/>
    <property type="match status" value="1"/>
</dbReference>
<proteinExistence type="inferred from homology"/>
<keyword evidence="2" id="KW-0805">Transcription regulation</keyword>
<dbReference type="PANTHER" id="PTHR30126">
    <property type="entry name" value="HTH-TYPE TRANSCRIPTIONAL REGULATOR"/>
    <property type="match status" value="1"/>
</dbReference>
<gene>
    <name evidence="6" type="ORF">KM92DES2_12611</name>
</gene>
<keyword evidence="4" id="KW-0804">Transcription</keyword>
<protein>
    <submittedName>
        <fullName evidence="6">Transcriptional regulator, LysR family</fullName>
    </submittedName>
</protein>
<comment type="similarity">
    <text evidence="1">Belongs to the LysR transcriptional regulatory family.</text>
</comment>
<organism evidence="6">
    <name type="scientific">uncultured Desulfovibrio sp</name>
    <dbReference type="NCBI Taxonomy" id="167968"/>
    <lineage>
        <taxon>Bacteria</taxon>
        <taxon>Pseudomonadati</taxon>
        <taxon>Thermodesulfobacteriota</taxon>
        <taxon>Desulfovibrionia</taxon>
        <taxon>Desulfovibrionales</taxon>
        <taxon>Desulfovibrionaceae</taxon>
        <taxon>Desulfovibrio</taxon>
        <taxon>environmental samples</taxon>
    </lineage>
</organism>
<dbReference type="PROSITE" id="PS50931">
    <property type="entry name" value="HTH_LYSR"/>
    <property type="match status" value="1"/>
</dbReference>
<dbReference type="Pfam" id="PF03466">
    <property type="entry name" value="LysR_substrate"/>
    <property type="match status" value="1"/>
</dbReference>
<dbReference type="InterPro" id="IPR036390">
    <property type="entry name" value="WH_DNA-bd_sf"/>
</dbReference>
<evidence type="ECO:0000259" key="5">
    <source>
        <dbReference type="PROSITE" id="PS50931"/>
    </source>
</evidence>
<dbReference type="SUPFAM" id="SSF53850">
    <property type="entry name" value="Periplasmic binding protein-like II"/>
    <property type="match status" value="1"/>
</dbReference>
<dbReference type="Pfam" id="PF00126">
    <property type="entry name" value="HTH_1"/>
    <property type="match status" value="1"/>
</dbReference>
<sequence>MEVSDLRTFMAVMETGSISHAAKALHRVPSGVTARIMLMEEELGIQLFLREKKRLLPTARGQTLYTYARRITALVDEAELCVRGMEPGGRLRIGALESAAAARLPEVLARLHAEYPGIELELVIGTSSSLYGDILENRLDAVFVVDAPTDERLERMEAFTERLVLIATREHPPIHTPDDIGRKAVLAFQGGCAYRNRLVNWFRAYGWEPQHIVELASYHAIVGGVIAGMGVGVVPASVLELCRTNGMLSVHALEHPLCNAVTELVWRKGMASANVAAICRCLTSCEKKTSAIPAG</sequence>
<dbReference type="GO" id="GO:0003700">
    <property type="term" value="F:DNA-binding transcription factor activity"/>
    <property type="evidence" value="ECO:0007669"/>
    <property type="project" value="InterPro"/>
</dbReference>
<dbReference type="InterPro" id="IPR036388">
    <property type="entry name" value="WH-like_DNA-bd_sf"/>
</dbReference>
<dbReference type="AlphaFoldDB" id="A0A212KC07"/>
<dbReference type="Gene3D" id="1.10.10.10">
    <property type="entry name" value="Winged helix-like DNA-binding domain superfamily/Winged helix DNA-binding domain"/>
    <property type="match status" value="1"/>
</dbReference>
<feature type="domain" description="HTH lysR-type" evidence="5">
    <location>
        <begin position="1"/>
        <end position="58"/>
    </location>
</feature>
<evidence type="ECO:0000256" key="1">
    <source>
        <dbReference type="ARBA" id="ARBA00009437"/>
    </source>
</evidence>
<dbReference type="GO" id="GO:0000976">
    <property type="term" value="F:transcription cis-regulatory region binding"/>
    <property type="evidence" value="ECO:0007669"/>
    <property type="project" value="TreeGrafter"/>
</dbReference>
<dbReference type="InterPro" id="IPR000847">
    <property type="entry name" value="LysR_HTH_N"/>
</dbReference>
<keyword evidence="3" id="KW-0238">DNA-binding</keyword>
<dbReference type="InterPro" id="IPR005119">
    <property type="entry name" value="LysR_subst-bd"/>
</dbReference>
<dbReference type="RefSeq" id="WP_227118883.1">
    <property type="nucleotide sequence ID" value="NZ_LT598928.1"/>
</dbReference>
<dbReference type="Gene3D" id="3.40.190.290">
    <property type="match status" value="1"/>
</dbReference>
<evidence type="ECO:0000256" key="3">
    <source>
        <dbReference type="ARBA" id="ARBA00023125"/>
    </source>
</evidence>
<reference evidence="6" key="1">
    <citation type="submission" date="2016-04" db="EMBL/GenBank/DDBJ databases">
        <authorList>
            <person name="Evans L.H."/>
            <person name="Alamgir A."/>
            <person name="Owens N."/>
            <person name="Weber N.D."/>
            <person name="Virtaneva K."/>
            <person name="Barbian K."/>
            <person name="Babar A."/>
            <person name="Rosenke K."/>
        </authorList>
    </citation>
    <scope>NUCLEOTIDE SEQUENCE</scope>
    <source>
        <strain evidence="6">92-2</strain>
    </source>
</reference>
<evidence type="ECO:0000313" key="6">
    <source>
        <dbReference type="EMBL" id="SBW09065.1"/>
    </source>
</evidence>
<dbReference type="EMBL" id="FLUP01000001">
    <property type="protein sequence ID" value="SBW09065.1"/>
    <property type="molecule type" value="Genomic_DNA"/>
</dbReference>